<feature type="domain" description="Reverse transcriptase RNase H-like" evidence="7">
    <location>
        <begin position="1"/>
        <end position="51"/>
    </location>
</feature>
<dbReference type="InterPro" id="IPR050951">
    <property type="entry name" value="Retrovirus_Pol_polyprotein"/>
</dbReference>
<organism evidence="9 10">
    <name type="scientific">Protea cynaroides</name>
    <dbReference type="NCBI Taxonomy" id="273540"/>
    <lineage>
        <taxon>Eukaryota</taxon>
        <taxon>Viridiplantae</taxon>
        <taxon>Streptophyta</taxon>
        <taxon>Embryophyta</taxon>
        <taxon>Tracheophyta</taxon>
        <taxon>Spermatophyta</taxon>
        <taxon>Magnoliopsida</taxon>
        <taxon>Proteales</taxon>
        <taxon>Proteaceae</taxon>
        <taxon>Protea</taxon>
    </lineage>
</organism>
<dbReference type="Gene3D" id="1.10.340.70">
    <property type="match status" value="1"/>
</dbReference>
<evidence type="ECO:0000256" key="3">
    <source>
        <dbReference type="ARBA" id="ARBA00022722"/>
    </source>
</evidence>
<evidence type="ECO:0000259" key="8">
    <source>
        <dbReference type="Pfam" id="PF17921"/>
    </source>
</evidence>
<reference evidence="9" key="1">
    <citation type="journal article" date="2023" name="Plant J.">
        <title>The genome of the king protea, Protea cynaroides.</title>
        <authorList>
            <person name="Chang J."/>
            <person name="Duong T.A."/>
            <person name="Schoeman C."/>
            <person name="Ma X."/>
            <person name="Roodt D."/>
            <person name="Barker N."/>
            <person name="Li Z."/>
            <person name="Van de Peer Y."/>
            <person name="Mizrachi E."/>
        </authorList>
    </citation>
    <scope>NUCLEOTIDE SEQUENCE</scope>
    <source>
        <tissue evidence="9">Young leaves</tissue>
    </source>
</reference>
<name>A0A9Q0K0A7_9MAGN</name>
<keyword evidence="3" id="KW-0540">Nuclease</keyword>
<dbReference type="SUPFAM" id="SSF56672">
    <property type="entry name" value="DNA/RNA polymerases"/>
    <property type="match status" value="1"/>
</dbReference>
<proteinExistence type="predicted"/>
<dbReference type="Pfam" id="PF17917">
    <property type="entry name" value="RT_RNaseH"/>
    <property type="match status" value="1"/>
</dbReference>
<dbReference type="InterPro" id="IPR041373">
    <property type="entry name" value="RT_RNaseH"/>
</dbReference>
<evidence type="ECO:0000259" key="7">
    <source>
        <dbReference type="Pfam" id="PF17917"/>
    </source>
</evidence>
<sequence length="260" mass="29954">MFAITSAVLKWRQYLLGRKFFIHTDQRSLKSLTEQTIQTPEQQQFLVKLLGFQFEIVYKPGKENTAADGLSRIPTTFLGFFALSGVNFSFIDQLRQKNTSDVELQGIHQGLLADPTAYPDFTVRDSLLYFRNRLMVPTSSSLCPLLITEFHSTPRGGHSGVQRTFLQLSACFFWRGMRKQVQQFVDAVLHLLRQNLLKSQIKMKVQSDKHRLDSQFNWTSTTTSYSVARLTTRGQYMGRCSPSFISICPWGLWKFGVYMH</sequence>
<dbReference type="PANTHER" id="PTHR37984:SF5">
    <property type="entry name" value="PROTEIN NYNRIN-LIKE"/>
    <property type="match status" value="1"/>
</dbReference>
<dbReference type="OrthoDB" id="1751703at2759"/>
<dbReference type="CDD" id="cd09274">
    <property type="entry name" value="RNase_HI_RT_Ty3"/>
    <property type="match status" value="1"/>
</dbReference>
<dbReference type="Proteomes" id="UP001141806">
    <property type="component" value="Unassembled WGS sequence"/>
</dbReference>
<keyword evidence="4" id="KW-0255">Endonuclease</keyword>
<evidence type="ECO:0000313" key="10">
    <source>
        <dbReference type="Proteomes" id="UP001141806"/>
    </source>
</evidence>
<evidence type="ECO:0000256" key="5">
    <source>
        <dbReference type="ARBA" id="ARBA00022801"/>
    </source>
</evidence>
<gene>
    <name evidence="9" type="ORF">NE237_026230</name>
</gene>
<dbReference type="AlphaFoldDB" id="A0A9Q0K0A7"/>
<dbReference type="InterPro" id="IPR041588">
    <property type="entry name" value="Integrase_H2C2"/>
</dbReference>
<evidence type="ECO:0000313" key="9">
    <source>
        <dbReference type="EMBL" id="KAJ4959119.1"/>
    </source>
</evidence>
<evidence type="ECO:0000256" key="1">
    <source>
        <dbReference type="ARBA" id="ARBA00022679"/>
    </source>
</evidence>
<evidence type="ECO:0008006" key="11">
    <source>
        <dbReference type="Google" id="ProtNLM"/>
    </source>
</evidence>
<keyword evidence="1" id="KW-0808">Transferase</keyword>
<dbReference type="GO" id="GO:0016787">
    <property type="term" value="F:hydrolase activity"/>
    <property type="evidence" value="ECO:0007669"/>
    <property type="project" value="UniProtKB-KW"/>
</dbReference>
<evidence type="ECO:0000256" key="2">
    <source>
        <dbReference type="ARBA" id="ARBA00022695"/>
    </source>
</evidence>
<keyword evidence="2" id="KW-0548">Nucleotidyltransferase</keyword>
<accession>A0A9Q0K0A7</accession>
<dbReference type="EMBL" id="JAMYWD010000010">
    <property type="protein sequence ID" value="KAJ4959119.1"/>
    <property type="molecule type" value="Genomic_DNA"/>
</dbReference>
<dbReference type="InterPro" id="IPR043502">
    <property type="entry name" value="DNA/RNA_pol_sf"/>
</dbReference>
<feature type="domain" description="Integrase zinc-binding" evidence="8">
    <location>
        <begin position="140"/>
        <end position="186"/>
    </location>
</feature>
<evidence type="ECO:0000256" key="6">
    <source>
        <dbReference type="ARBA" id="ARBA00022918"/>
    </source>
</evidence>
<keyword evidence="6" id="KW-0695">RNA-directed DNA polymerase</keyword>
<dbReference type="PANTHER" id="PTHR37984">
    <property type="entry name" value="PROTEIN CBG26694"/>
    <property type="match status" value="1"/>
</dbReference>
<dbReference type="GO" id="GO:0004519">
    <property type="term" value="F:endonuclease activity"/>
    <property type="evidence" value="ECO:0007669"/>
    <property type="project" value="UniProtKB-KW"/>
</dbReference>
<protein>
    <recommendedName>
        <fullName evidence="11">Reverse transcriptase RNase H-like domain-containing protein</fullName>
    </recommendedName>
</protein>
<dbReference type="Pfam" id="PF17921">
    <property type="entry name" value="Integrase_H2C2"/>
    <property type="match status" value="1"/>
</dbReference>
<comment type="caution">
    <text evidence="9">The sequence shown here is derived from an EMBL/GenBank/DDBJ whole genome shotgun (WGS) entry which is preliminary data.</text>
</comment>
<keyword evidence="10" id="KW-1185">Reference proteome</keyword>
<dbReference type="GO" id="GO:0003964">
    <property type="term" value="F:RNA-directed DNA polymerase activity"/>
    <property type="evidence" value="ECO:0007669"/>
    <property type="project" value="UniProtKB-KW"/>
</dbReference>
<evidence type="ECO:0000256" key="4">
    <source>
        <dbReference type="ARBA" id="ARBA00022759"/>
    </source>
</evidence>
<keyword evidence="5" id="KW-0378">Hydrolase</keyword>